<proteinExistence type="predicted"/>
<comment type="caution">
    <text evidence="2">The sequence shown here is derived from an EMBL/GenBank/DDBJ whole genome shotgun (WGS) entry which is preliminary data.</text>
</comment>
<evidence type="ECO:0000313" key="3">
    <source>
        <dbReference type="Proteomes" id="UP000800235"/>
    </source>
</evidence>
<dbReference type="OrthoDB" id="4179406at2759"/>
<reference evidence="2" key="1">
    <citation type="journal article" date="2020" name="Stud. Mycol.">
        <title>101 Dothideomycetes genomes: a test case for predicting lifestyles and emergence of pathogens.</title>
        <authorList>
            <person name="Haridas S."/>
            <person name="Albert R."/>
            <person name="Binder M."/>
            <person name="Bloem J."/>
            <person name="Labutti K."/>
            <person name="Salamov A."/>
            <person name="Andreopoulos B."/>
            <person name="Baker S."/>
            <person name="Barry K."/>
            <person name="Bills G."/>
            <person name="Bluhm B."/>
            <person name="Cannon C."/>
            <person name="Castanera R."/>
            <person name="Culley D."/>
            <person name="Daum C."/>
            <person name="Ezra D."/>
            <person name="Gonzalez J."/>
            <person name="Henrissat B."/>
            <person name="Kuo A."/>
            <person name="Liang C."/>
            <person name="Lipzen A."/>
            <person name="Lutzoni F."/>
            <person name="Magnuson J."/>
            <person name="Mondo S."/>
            <person name="Nolan M."/>
            <person name="Ohm R."/>
            <person name="Pangilinan J."/>
            <person name="Park H.-J."/>
            <person name="Ramirez L."/>
            <person name="Alfaro M."/>
            <person name="Sun H."/>
            <person name="Tritt A."/>
            <person name="Yoshinaga Y."/>
            <person name="Zwiers L.-H."/>
            <person name="Turgeon B."/>
            <person name="Goodwin S."/>
            <person name="Spatafora J."/>
            <person name="Crous P."/>
            <person name="Grigoriev I."/>
        </authorList>
    </citation>
    <scope>NUCLEOTIDE SEQUENCE</scope>
    <source>
        <strain evidence="2">CBS 130266</strain>
    </source>
</reference>
<evidence type="ECO:0000256" key="1">
    <source>
        <dbReference type="SAM" id="Coils"/>
    </source>
</evidence>
<keyword evidence="3" id="KW-1185">Reference proteome</keyword>
<evidence type="ECO:0000313" key="2">
    <source>
        <dbReference type="EMBL" id="KAF2435452.1"/>
    </source>
</evidence>
<dbReference type="Proteomes" id="UP000800235">
    <property type="component" value="Unassembled WGS sequence"/>
</dbReference>
<protein>
    <submittedName>
        <fullName evidence="2">Uncharacterized protein</fullName>
    </submittedName>
</protein>
<sequence>MAYLAVTTLFTKGPLSYLPSALGYVSSPCSIPGASVIPICWSSSYDNDSTRYPQVPEFNSLMKAQSAFEEVLESATAGYTLPLAMKHSESSIRDLRSVIKHSFLPSKHSLEFEMSGFIDTARESSADLSKFNSHIGRAVDHIIVSNRFTLQVLDDFSHATAEQGALSRFMSSNFPWLASRSLTEDHLVDRYLRQASEVEEEIQRLIIEAQALMKLLENLDDRLDVIHDIVTRDGVHIQGTKEELFAGLWTKLGGNRKTAAKMDQQIDLLKWVGAHRKQAMQQVSWTVVKLQAINAELENLREKVAESEVAGVETSLQQHVESILMGVERLEGVRANARSAEKDVYRGIMDRDRASVSSGVGGKKNEIDGMK</sequence>
<accession>A0A9P4P1B4</accession>
<feature type="coiled-coil region" evidence="1">
    <location>
        <begin position="188"/>
        <end position="222"/>
    </location>
</feature>
<dbReference type="AlphaFoldDB" id="A0A9P4P1B4"/>
<gene>
    <name evidence="2" type="ORF">EJ08DRAFT_580650</name>
</gene>
<dbReference type="EMBL" id="MU007013">
    <property type="protein sequence ID" value="KAF2435452.1"/>
    <property type="molecule type" value="Genomic_DNA"/>
</dbReference>
<organism evidence="2 3">
    <name type="scientific">Tothia fuscella</name>
    <dbReference type="NCBI Taxonomy" id="1048955"/>
    <lineage>
        <taxon>Eukaryota</taxon>
        <taxon>Fungi</taxon>
        <taxon>Dikarya</taxon>
        <taxon>Ascomycota</taxon>
        <taxon>Pezizomycotina</taxon>
        <taxon>Dothideomycetes</taxon>
        <taxon>Pleosporomycetidae</taxon>
        <taxon>Venturiales</taxon>
        <taxon>Cylindrosympodiaceae</taxon>
        <taxon>Tothia</taxon>
    </lineage>
</organism>
<name>A0A9P4P1B4_9PEZI</name>
<keyword evidence="1" id="KW-0175">Coiled coil</keyword>